<dbReference type="InterPro" id="IPR050807">
    <property type="entry name" value="TransReg_Diox_bact_type"/>
</dbReference>
<dbReference type="Gene3D" id="1.10.260.40">
    <property type="entry name" value="lambda repressor-like DNA-binding domains"/>
    <property type="match status" value="1"/>
</dbReference>
<dbReference type="InterPro" id="IPR009061">
    <property type="entry name" value="DNA-bd_dom_put_sf"/>
</dbReference>
<dbReference type="Gene3D" id="1.10.1660.10">
    <property type="match status" value="1"/>
</dbReference>
<evidence type="ECO:0000259" key="4">
    <source>
        <dbReference type="PROSITE" id="PS50943"/>
    </source>
</evidence>
<dbReference type="SMART" id="SM00422">
    <property type="entry name" value="HTH_MERR"/>
    <property type="match status" value="1"/>
</dbReference>
<dbReference type="PROSITE" id="PS50943">
    <property type="entry name" value="HTH_CROC1"/>
    <property type="match status" value="1"/>
</dbReference>
<dbReference type="Pfam" id="PF07883">
    <property type="entry name" value="Cupin_2"/>
    <property type="match status" value="1"/>
</dbReference>
<dbReference type="PROSITE" id="PS00552">
    <property type="entry name" value="HTH_MERR_1"/>
    <property type="match status" value="1"/>
</dbReference>
<dbReference type="PANTHER" id="PTHR46797">
    <property type="entry name" value="HTH-TYPE TRANSCRIPTIONAL REGULATOR"/>
    <property type="match status" value="1"/>
</dbReference>
<dbReference type="SUPFAM" id="SSF46955">
    <property type="entry name" value="Putative DNA-binding domain"/>
    <property type="match status" value="1"/>
</dbReference>
<dbReference type="AlphaFoldDB" id="A0A2W5ZE08"/>
<dbReference type="GO" id="GO:0003700">
    <property type="term" value="F:DNA-binding transcription factor activity"/>
    <property type="evidence" value="ECO:0007669"/>
    <property type="project" value="TreeGrafter"/>
</dbReference>
<dbReference type="SUPFAM" id="SSF51182">
    <property type="entry name" value="RmlC-like cupins"/>
    <property type="match status" value="1"/>
</dbReference>
<evidence type="ECO:0000256" key="1">
    <source>
        <dbReference type="ARBA" id="ARBA00023125"/>
    </source>
</evidence>
<accession>A0A2W5ZE08</accession>
<evidence type="ECO:0000256" key="2">
    <source>
        <dbReference type="SAM" id="MobiDB-lite"/>
    </source>
</evidence>
<dbReference type="CDD" id="cd00093">
    <property type="entry name" value="HTH_XRE"/>
    <property type="match status" value="1"/>
</dbReference>
<dbReference type="PANTHER" id="PTHR46797:SF1">
    <property type="entry name" value="METHYLPHOSPHONATE SYNTHASE"/>
    <property type="match status" value="1"/>
</dbReference>
<dbReference type="EMBL" id="QHBU01000079">
    <property type="protein sequence ID" value="PZR82207.1"/>
    <property type="molecule type" value="Genomic_DNA"/>
</dbReference>
<keyword evidence="1" id="KW-0238">DNA-binding</keyword>
<protein>
    <submittedName>
        <fullName evidence="5">MerR family transcriptional regulator</fullName>
    </submittedName>
</protein>
<dbReference type="GO" id="GO:0005829">
    <property type="term" value="C:cytosol"/>
    <property type="evidence" value="ECO:0007669"/>
    <property type="project" value="TreeGrafter"/>
</dbReference>
<evidence type="ECO:0000259" key="3">
    <source>
        <dbReference type="PROSITE" id="PS50937"/>
    </source>
</evidence>
<dbReference type="CDD" id="cd00592">
    <property type="entry name" value="HTH_MerR-like"/>
    <property type="match status" value="1"/>
</dbReference>
<dbReference type="Pfam" id="PF01381">
    <property type="entry name" value="HTH_3"/>
    <property type="match status" value="1"/>
</dbReference>
<dbReference type="InterPro" id="IPR001387">
    <property type="entry name" value="Cro/C1-type_HTH"/>
</dbReference>
<dbReference type="Gene3D" id="2.60.120.10">
    <property type="entry name" value="Jelly Rolls"/>
    <property type="match status" value="1"/>
</dbReference>
<gene>
    <name evidence="5" type="ORF">DLM65_04335</name>
</gene>
<feature type="domain" description="HTH merR-type" evidence="3">
    <location>
        <begin position="23"/>
        <end position="92"/>
    </location>
</feature>
<name>A0A2W5ZE08_9BACT</name>
<evidence type="ECO:0000313" key="6">
    <source>
        <dbReference type="Proteomes" id="UP000248724"/>
    </source>
</evidence>
<dbReference type="InterPro" id="IPR013096">
    <property type="entry name" value="Cupin_2"/>
</dbReference>
<sequence>MLGSSSGSTGMWETVVSTPAAVRYSVSEVARMVGVSPSTLRAWEQRGLVRSSRSAAGWRRYDPTDVTRAREVHRLREVDGLAVHAIARRLRVGAARTTRRAPRLASSDVGTGLGKRLRDRRNDNGMSLRALAAAAGVSPSLVSEIERGVVQPSIASLQKLSAALGTTVAALVAVAAPACRVLGGELAPMDIPIPGVRIEDLSGTAELLEPQRFSVEPGQGSGGEYAHEGEEFLYVLEGTLSITLDRHEQFDVAAGMSLCFESTRRHRWWNPGQVVTRVLWINTPRTF</sequence>
<feature type="region of interest" description="Disordered" evidence="2">
    <location>
        <begin position="101"/>
        <end position="120"/>
    </location>
</feature>
<dbReference type="SMART" id="SM00530">
    <property type="entry name" value="HTH_XRE"/>
    <property type="match status" value="1"/>
</dbReference>
<dbReference type="SUPFAM" id="SSF47413">
    <property type="entry name" value="lambda repressor-like DNA-binding domains"/>
    <property type="match status" value="1"/>
</dbReference>
<reference evidence="5 6" key="1">
    <citation type="journal article" date="2017" name="Nature">
        <title>Atmospheric trace gases support primary production in Antarctic desert surface soil.</title>
        <authorList>
            <person name="Ji M."/>
            <person name="Greening C."/>
            <person name="Vanwonterghem I."/>
            <person name="Carere C.R."/>
            <person name="Bay S.K."/>
            <person name="Steen J.A."/>
            <person name="Montgomery K."/>
            <person name="Lines T."/>
            <person name="Beardall J."/>
            <person name="van Dorst J."/>
            <person name="Snape I."/>
            <person name="Stott M.B."/>
            <person name="Hugenholtz P."/>
            <person name="Ferrari B.C."/>
        </authorList>
    </citation>
    <scope>NUCLEOTIDE SEQUENCE [LARGE SCALE GENOMIC DNA]</scope>
    <source>
        <strain evidence="5">RRmetagenome_bin12</strain>
    </source>
</reference>
<comment type="caution">
    <text evidence="5">The sequence shown here is derived from an EMBL/GenBank/DDBJ whole genome shotgun (WGS) entry which is preliminary data.</text>
</comment>
<dbReference type="InterPro" id="IPR011051">
    <property type="entry name" value="RmlC_Cupin_sf"/>
</dbReference>
<dbReference type="CDD" id="cd02209">
    <property type="entry name" value="cupin_XRE_C"/>
    <property type="match status" value="1"/>
</dbReference>
<organism evidence="5 6">
    <name type="scientific">Candidatus Aeolococcus gillhamiae</name>
    <dbReference type="NCBI Taxonomy" id="3127015"/>
    <lineage>
        <taxon>Bacteria</taxon>
        <taxon>Bacillati</taxon>
        <taxon>Candidatus Dormiibacterota</taxon>
        <taxon>Candidatus Dormibacteria</taxon>
        <taxon>Candidatus Aeolococcales</taxon>
        <taxon>Candidatus Aeolococcaceae</taxon>
        <taxon>Candidatus Aeolococcus</taxon>
    </lineage>
</organism>
<proteinExistence type="predicted"/>
<evidence type="ECO:0000313" key="5">
    <source>
        <dbReference type="EMBL" id="PZR82207.1"/>
    </source>
</evidence>
<dbReference type="Proteomes" id="UP000248724">
    <property type="component" value="Unassembled WGS sequence"/>
</dbReference>
<dbReference type="PROSITE" id="PS50937">
    <property type="entry name" value="HTH_MERR_2"/>
    <property type="match status" value="1"/>
</dbReference>
<dbReference type="Pfam" id="PF13411">
    <property type="entry name" value="MerR_1"/>
    <property type="match status" value="1"/>
</dbReference>
<dbReference type="PRINTS" id="PR00040">
    <property type="entry name" value="HTHMERR"/>
</dbReference>
<dbReference type="GO" id="GO:0003677">
    <property type="term" value="F:DNA binding"/>
    <property type="evidence" value="ECO:0007669"/>
    <property type="project" value="UniProtKB-KW"/>
</dbReference>
<dbReference type="InterPro" id="IPR010982">
    <property type="entry name" value="Lambda_DNA-bd_dom_sf"/>
</dbReference>
<feature type="domain" description="HTH cro/C1-type" evidence="4">
    <location>
        <begin position="117"/>
        <end position="171"/>
    </location>
</feature>
<dbReference type="InterPro" id="IPR000551">
    <property type="entry name" value="MerR-type_HTH_dom"/>
</dbReference>
<dbReference type="InterPro" id="IPR014710">
    <property type="entry name" value="RmlC-like_jellyroll"/>
</dbReference>